<keyword evidence="5" id="KW-0539">Nucleus</keyword>
<keyword evidence="4" id="KW-0158">Chromosome</keyword>
<evidence type="ECO:0000256" key="5">
    <source>
        <dbReference type="ARBA" id="ARBA00023242"/>
    </source>
</evidence>
<keyword evidence="8" id="KW-1185">Reference proteome</keyword>
<comment type="similarity">
    <text evidence="3">Belongs to the CENP-O/MCM21 family.</text>
</comment>
<evidence type="ECO:0000256" key="3">
    <source>
        <dbReference type="ARBA" id="ARBA00007321"/>
    </source>
</evidence>
<dbReference type="OrthoDB" id="10050372at2759"/>
<dbReference type="CDD" id="cd23834">
    <property type="entry name" value="DRWD-C_Mcm21"/>
    <property type="match status" value="1"/>
</dbReference>
<dbReference type="GO" id="GO:0000776">
    <property type="term" value="C:kinetochore"/>
    <property type="evidence" value="ECO:0007669"/>
    <property type="project" value="InterPro"/>
</dbReference>
<dbReference type="STRING" id="1076935.U4L3B4"/>
<organism evidence="7 8">
    <name type="scientific">Pyronema omphalodes (strain CBS 100304)</name>
    <name type="common">Pyronema confluens</name>
    <dbReference type="NCBI Taxonomy" id="1076935"/>
    <lineage>
        <taxon>Eukaryota</taxon>
        <taxon>Fungi</taxon>
        <taxon>Dikarya</taxon>
        <taxon>Ascomycota</taxon>
        <taxon>Pezizomycotina</taxon>
        <taxon>Pezizomycetes</taxon>
        <taxon>Pezizales</taxon>
        <taxon>Pyronemataceae</taxon>
        <taxon>Pyronema</taxon>
    </lineage>
</organism>
<evidence type="ECO:0000256" key="6">
    <source>
        <dbReference type="ARBA" id="ARBA00023328"/>
    </source>
</evidence>
<dbReference type="CDD" id="cd23830">
    <property type="entry name" value="DRWD-N_Mcm21"/>
    <property type="match status" value="1"/>
</dbReference>
<dbReference type="Proteomes" id="UP000018144">
    <property type="component" value="Unassembled WGS sequence"/>
</dbReference>
<dbReference type="EMBL" id="HF935502">
    <property type="protein sequence ID" value="CCX10018.1"/>
    <property type="molecule type" value="Genomic_DNA"/>
</dbReference>
<evidence type="ECO:0000256" key="1">
    <source>
        <dbReference type="ARBA" id="ARBA00004123"/>
    </source>
</evidence>
<evidence type="ECO:0000313" key="7">
    <source>
        <dbReference type="EMBL" id="CCX10018.1"/>
    </source>
</evidence>
<evidence type="ECO:0000313" key="8">
    <source>
        <dbReference type="Proteomes" id="UP000018144"/>
    </source>
</evidence>
<comment type="subcellular location">
    <subcellularLocation>
        <location evidence="2">Chromosome</location>
        <location evidence="2">Centromere</location>
    </subcellularLocation>
    <subcellularLocation>
        <location evidence="1">Nucleus</location>
    </subcellularLocation>
</comment>
<dbReference type="AlphaFoldDB" id="U4L3B4"/>
<dbReference type="GO" id="GO:0005634">
    <property type="term" value="C:nucleus"/>
    <property type="evidence" value="ECO:0007669"/>
    <property type="project" value="UniProtKB-SubCell"/>
</dbReference>
<dbReference type="OMA" id="RIESVEW"/>
<sequence>MSSLLQEVTARNTELLTLRARLSSLRAQLPVSSVTPSAATSPTSPTSASAATLDTRILTYTLHSSLSFNSAVVTNLYRLAGITTFTCRELSGQTLLGIRIETWAGDGRFGKPVYIMLEQRRGGSWGVARHSAPAWINVGGVERRWLPATATAGKGEGGKKQDVQAFVKEVRRRVGYWGRRRRAAEGFVKAAGQARERMEDGDAAVRVRKVEVDKEVSLVGISWEDGREAKARVDERGRVGRVVVMDKKGERDGDLERRMRGTLEGLGERLGWS</sequence>
<protein>
    <submittedName>
        <fullName evidence="7">Uncharacterized protein</fullName>
    </submittedName>
</protein>
<reference evidence="7 8" key="1">
    <citation type="journal article" date="2013" name="PLoS Genet.">
        <title>The genome and development-dependent transcriptomes of Pyronema confluens: a window into fungal evolution.</title>
        <authorList>
            <person name="Traeger S."/>
            <person name="Altegoer F."/>
            <person name="Freitag M."/>
            <person name="Gabaldon T."/>
            <person name="Kempken F."/>
            <person name="Kumar A."/>
            <person name="Marcet-Houben M."/>
            <person name="Poggeler S."/>
            <person name="Stajich J.E."/>
            <person name="Nowrousian M."/>
        </authorList>
    </citation>
    <scope>NUCLEOTIDE SEQUENCE [LARGE SCALE GENOMIC DNA]</scope>
    <source>
        <strain evidence="8">CBS 100304</strain>
        <tissue evidence="7">Vegetative mycelium</tissue>
    </source>
</reference>
<accession>U4L3B4</accession>
<proteinExistence type="inferred from homology"/>
<dbReference type="eggNOG" id="ENOG502SCC4">
    <property type="taxonomic scope" value="Eukaryota"/>
</dbReference>
<gene>
    <name evidence="7" type="ORF">PCON_09611</name>
</gene>
<keyword evidence="6" id="KW-0137">Centromere</keyword>
<dbReference type="Pfam" id="PF09496">
    <property type="entry name" value="CENP-O"/>
    <property type="match status" value="1"/>
</dbReference>
<name>U4L3B4_PYROM</name>
<dbReference type="InterPro" id="IPR018464">
    <property type="entry name" value="CENP-O"/>
</dbReference>
<evidence type="ECO:0000256" key="2">
    <source>
        <dbReference type="ARBA" id="ARBA00004584"/>
    </source>
</evidence>
<evidence type="ECO:0000256" key="4">
    <source>
        <dbReference type="ARBA" id="ARBA00022454"/>
    </source>
</evidence>